<keyword evidence="2" id="KW-1185">Reference proteome</keyword>
<proteinExistence type="predicted"/>
<evidence type="ECO:0000313" key="2">
    <source>
        <dbReference type="Proteomes" id="UP001187192"/>
    </source>
</evidence>
<organism evidence="1 2">
    <name type="scientific">Ficus carica</name>
    <name type="common">Common fig</name>
    <dbReference type="NCBI Taxonomy" id="3494"/>
    <lineage>
        <taxon>Eukaryota</taxon>
        <taxon>Viridiplantae</taxon>
        <taxon>Streptophyta</taxon>
        <taxon>Embryophyta</taxon>
        <taxon>Tracheophyta</taxon>
        <taxon>Spermatophyta</taxon>
        <taxon>Magnoliopsida</taxon>
        <taxon>eudicotyledons</taxon>
        <taxon>Gunneridae</taxon>
        <taxon>Pentapetalae</taxon>
        <taxon>rosids</taxon>
        <taxon>fabids</taxon>
        <taxon>Rosales</taxon>
        <taxon>Moraceae</taxon>
        <taxon>Ficeae</taxon>
        <taxon>Ficus</taxon>
    </lineage>
</organism>
<protein>
    <submittedName>
        <fullName evidence="1">Uncharacterized protein</fullName>
    </submittedName>
</protein>
<name>A0AA88D1B4_FICCA</name>
<dbReference type="EMBL" id="BTGU01000010">
    <property type="protein sequence ID" value="GMN40210.1"/>
    <property type="molecule type" value="Genomic_DNA"/>
</dbReference>
<reference evidence="1" key="1">
    <citation type="submission" date="2023-07" db="EMBL/GenBank/DDBJ databases">
        <title>draft genome sequence of fig (Ficus carica).</title>
        <authorList>
            <person name="Takahashi T."/>
            <person name="Nishimura K."/>
        </authorList>
    </citation>
    <scope>NUCLEOTIDE SEQUENCE</scope>
</reference>
<dbReference type="AlphaFoldDB" id="A0AA88D1B4"/>
<evidence type="ECO:0000313" key="1">
    <source>
        <dbReference type="EMBL" id="GMN40210.1"/>
    </source>
</evidence>
<sequence length="263" mass="28399">MLCTGGSELLLGPLQSRLHFRSRGLGLLRVPFGLFGPVLDAPQLLLRQPCPLVGGLRPVFGLPLGLLRDAPGGPRFLLRPPGAPSVGLDGLHLVRHPVGVRLGCRAPGKEDAQSLTTKRFKKTLNICVNETGNKFRSRTYLDQLGRGVTDGHHVVGAPGGLGHLGTQLVGELRNQHSVNRGLRAWLIPAATWRGWKNGWPVLPGTVGANFMAARLMVLPWPILSRPVRAHLWAARRSAGLRHSGGGRFGRSNSGHCPSTWGYR</sequence>
<gene>
    <name evidence="1" type="ORF">TIFTF001_009437</name>
</gene>
<accession>A0AA88D1B4</accession>
<comment type="caution">
    <text evidence="1">The sequence shown here is derived from an EMBL/GenBank/DDBJ whole genome shotgun (WGS) entry which is preliminary data.</text>
</comment>
<dbReference type="Proteomes" id="UP001187192">
    <property type="component" value="Unassembled WGS sequence"/>
</dbReference>